<name>A0AAW1AS35_CROAD</name>
<dbReference type="EMBL" id="JAOTOJ010000016">
    <property type="protein sequence ID" value="KAK9392568.1"/>
    <property type="molecule type" value="Genomic_DNA"/>
</dbReference>
<comment type="caution">
    <text evidence="3">The sequence shown here is derived from an EMBL/GenBank/DDBJ whole genome shotgun (WGS) entry which is preliminary data.</text>
</comment>
<evidence type="ECO:0000313" key="4">
    <source>
        <dbReference type="Proteomes" id="UP001474421"/>
    </source>
</evidence>
<dbReference type="AlphaFoldDB" id="A0AAW1AS35"/>
<dbReference type="InterPro" id="IPR021623">
    <property type="entry name" value="LAP2alpha_C"/>
</dbReference>
<dbReference type="Proteomes" id="UP001474421">
    <property type="component" value="Unassembled WGS sequence"/>
</dbReference>
<proteinExistence type="predicted"/>
<evidence type="ECO:0000313" key="3">
    <source>
        <dbReference type="EMBL" id="KAK9392568.1"/>
    </source>
</evidence>
<feature type="region of interest" description="Disordered" evidence="1">
    <location>
        <begin position="111"/>
        <end position="141"/>
    </location>
</feature>
<feature type="region of interest" description="Disordered" evidence="1">
    <location>
        <begin position="1"/>
        <end position="44"/>
    </location>
</feature>
<sequence>MIVGGIADRAEGSATSSSLVRPAGSLPRSLDPSRQQQCLGPRGLVSPQRNYRVRFKHSCDLREGYDWSGHLRAQATFTPTAAGLRLPENQALNPNLLQSMIAQAVAQFMASNTPQPPPQTTHHSQSPDWMDDPTSDLESTGAEQPDLILSDDEGIAPSEPTPPVGLFDHSFFNFLLLKAYGPEQWENLGSPLSPGAVERQLFNVAPSLASLLEIPEIDEPLNSLFPKSNIPGDINEALRAEDKKIESALRRAHQASAWATRAATSMAFFARASVLWLRELQDMIPPDQLRVHQNLGKLVATSQYLANASLHTARYTARTIAADISARRLLWLRNWRADTKAKWRLASKPYTGGQLFGKALEPYLTEGKDKRKILVNTSRRGDRRWGNLSQSNYRRQPFRPAPSWDWAQASRPSFQRQERQQDRSAYRGRSQFQTKRSFRGTGSRPFKRGK</sequence>
<feature type="region of interest" description="Disordered" evidence="1">
    <location>
        <begin position="385"/>
        <end position="450"/>
    </location>
</feature>
<protein>
    <recommendedName>
        <fullName evidence="2">Lamina-associated polypeptide 2 alpha C-terminal domain-containing protein</fullName>
    </recommendedName>
</protein>
<evidence type="ECO:0000256" key="1">
    <source>
        <dbReference type="SAM" id="MobiDB-lite"/>
    </source>
</evidence>
<accession>A0AAW1AS35</accession>
<dbReference type="Pfam" id="PF11560">
    <property type="entry name" value="LAP2alpha"/>
    <property type="match status" value="1"/>
</dbReference>
<feature type="domain" description="Lamina-associated polypeptide 2 alpha C-terminal" evidence="2">
    <location>
        <begin position="209"/>
        <end position="358"/>
    </location>
</feature>
<keyword evidence="4" id="KW-1185">Reference proteome</keyword>
<reference evidence="3 4" key="1">
    <citation type="journal article" date="2024" name="Proc. Natl. Acad. Sci. U.S.A.">
        <title>The genetic regulatory architecture and epigenomic basis for age-related changes in rattlesnake venom.</title>
        <authorList>
            <person name="Hogan M.P."/>
            <person name="Holding M.L."/>
            <person name="Nystrom G.S."/>
            <person name="Colston T.J."/>
            <person name="Bartlett D.A."/>
            <person name="Mason A.J."/>
            <person name="Ellsworth S.A."/>
            <person name="Rautsaw R.M."/>
            <person name="Lawrence K.C."/>
            <person name="Strickland J.L."/>
            <person name="He B."/>
            <person name="Fraser P."/>
            <person name="Margres M.J."/>
            <person name="Gilbert D.M."/>
            <person name="Gibbs H.L."/>
            <person name="Parkinson C.L."/>
            <person name="Rokyta D.R."/>
        </authorList>
    </citation>
    <scope>NUCLEOTIDE SEQUENCE [LARGE SCALE GENOMIC DNA]</scope>
    <source>
        <strain evidence="3">DRR0105</strain>
    </source>
</reference>
<feature type="compositionally biased region" description="Basic and acidic residues" evidence="1">
    <location>
        <begin position="416"/>
        <end position="425"/>
    </location>
</feature>
<organism evidence="3 4">
    <name type="scientific">Crotalus adamanteus</name>
    <name type="common">Eastern diamondback rattlesnake</name>
    <dbReference type="NCBI Taxonomy" id="8729"/>
    <lineage>
        <taxon>Eukaryota</taxon>
        <taxon>Metazoa</taxon>
        <taxon>Chordata</taxon>
        <taxon>Craniata</taxon>
        <taxon>Vertebrata</taxon>
        <taxon>Euteleostomi</taxon>
        <taxon>Lepidosauria</taxon>
        <taxon>Squamata</taxon>
        <taxon>Bifurcata</taxon>
        <taxon>Unidentata</taxon>
        <taxon>Episquamata</taxon>
        <taxon>Toxicofera</taxon>
        <taxon>Serpentes</taxon>
        <taxon>Colubroidea</taxon>
        <taxon>Viperidae</taxon>
        <taxon>Crotalinae</taxon>
        <taxon>Crotalus</taxon>
    </lineage>
</organism>
<evidence type="ECO:0000259" key="2">
    <source>
        <dbReference type="Pfam" id="PF11560"/>
    </source>
</evidence>
<dbReference type="Gene3D" id="1.10.287.3160">
    <property type="match status" value="1"/>
</dbReference>
<gene>
    <name evidence="3" type="ORF">NXF25_017412</name>
</gene>